<reference evidence="2" key="1">
    <citation type="submission" date="2016-08" db="EMBL/GenBank/DDBJ databases">
        <title>Complete Genome Seqeunce of Paenibacillus sp. nov. IHBB 9852 from high altitute lake of Indian trans-Himalayas.</title>
        <authorList>
            <person name="Kiran S."/>
            <person name="Swarnkar M.K."/>
            <person name="Rana A."/>
            <person name="Tewari R."/>
            <person name="Gulati A."/>
        </authorList>
    </citation>
    <scope>NUCLEOTIDE SEQUENCE [LARGE SCALE GENOMIC DNA]</scope>
    <source>
        <strain evidence="2">IHBB 9852</strain>
    </source>
</reference>
<name>A0A1B2DVE2_9BACL</name>
<organism evidence="2">
    <name type="scientific">Paenibacillus ihbetae</name>
    <dbReference type="NCBI Taxonomy" id="1870820"/>
    <lineage>
        <taxon>Bacteria</taxon>
        <taxon>Bacillati</taxon>
        <taxon>Bacillota</taxon>
        <taxon>Bacilli</taxon>
        <taxon>Bacillales</taxon>
        <taxon>Paenibacillaceae</taxon>
        <taxon>Paenibacillus</taxon>
    </lineage>
</organism>
<dbReference type="EMBL" id="CP016809">
    <property type="protein sequence ID" value="ANY71686.1"/>
    <property type="molecule type" value="Genomic_DNA"/>
</dbReference>
<evidence type="ECO:0000313" key="2">
    <source>
        <dbReference type="EMBL" id="ANY71686.1"/>
    </source>
</evidence>
<proteinExistence type="predicted"/>
<dbReference type="AlphaFoldDB" id="A0A1B2DVE2"/>
<gene>
    <name evidence="2" type="ORF">BBD41_03300</name>
</gene>
<accession>A0A1B2DVE2</accession>
<dbReference type="RefSeq" id="WP_099476717.1">
    <property type="nucleotide sequence ID" value="NZ_CP016809.1"/>
</dbReference>
<sequence>MNDFGFHPVPKPGKATKERRNKIQTKQRTRKKEGSELSKEQVREEVKRRDGNWCLLSGKPGPGLHLHRVVYSGMGGGNGKYEVWNCVLLSNEMHALVHSSKRTWMPMLLEYLTLKKLGKDPSAVLRKMRDKAKESEG</sequence>
<dbReference type="GeneID" id="48307245"/>
<feature type="region of interest" description="Disordered" evidence="1">
    <location>
        <begin position="1"/>
        <end position="43"/>
    </location>
</feature>
<dbReference type="KEGG" id="pib:BBD41_03300"/>
<feature type="compositionally biased region" description="Basic and acidic residues" evidence="1">
    <location>
        <begin position="32"/>
        <end position="43"/>
    </location>
</feature>
<feature type="compositionally biased region" description="Basic residues" evidence="1">
    <location>
        <begin position="17"/>
        <end position="31"/>
    </location>
</feature>
<evidence type="ECO:0000256" key="1">
    <source>
        <dbReference type="SAM" id="MobiDB-lite"/>
    </source>
</evidence>
<protein>
    <recommendedName>
        <fullName evidence="3">HNH nuclease domain-containing protein</fullName>
    </recommendedName>
</protein>
<evidence type="ECO:0008006" key="3">
    <source>
        <dbReference type="Google" id="ProtNLM"/>
    </source>
</evidence>